<name>A0A9W7DFL7_AMBMO</name>
<organism evidence="2 3">
    <name type="scientific">Ambrosiozyma monospora</name>
    <name type="common">Yeast</name>
    <name type="synonym">Endomycopsis monosporus</name>
    <dbReference type="NCBI Taxonomy" id="43982"/>
    <lineage>
        <taxon>Eukaryota</taxon>
        <taxon>Fungi</taxon>
        <taxon>Dikarya</taxon>
        <taxon>Ascomycota</taxon>
        <taxon>Saccharomycotina</taxon>
        <taxon>Pichiomycetes</taxon>
        <taxon>Pichiales</taxon>
        <taxon>Pichiaceae</taxon>
        <taxon>Ambrosiozyma</taxon>
    </lineage>
</organism>
<sequence>MEYSVNQRKKNLPAATYPVPGTGSNELNPHTQAVNLLTLFNVLARKSNPLQPGIKPRWWYRLFGKQTTHDEIDEDELLGAITPEELQKIWPVIFEASPLKKGERCAVGGLNQLKELISMMEQDISLGQEGQQEPNTESPNEHISTHWLPYNIDSMMMVDEASIVSLKSIALTETQAENFHGANTHQDQPNLKADISVQTTIDSDNSSLFIGQTANEPESESDSGPESQQLSEMESVYETPVVGDERDFAAAILMAIQRRHDATSYNNRWRRRGFEVSRR</sequence>
<dbReference type="Proteomes" id="UP001165063">
    <property type="component" value="Unassembled WGS sequence"/>
</dbReference>
<gene>
    <name evidence="2" type="ORF">Amon01_000402800</name>
</gene>
<feature type="region of interest" description="Disordered" evidence="1">
    <location>
        <begin position="1"/>
        <end position="23"/>
    </location>
</feature>
<comment type="caution">
    <text evidence="2">The sequence shown here is derived from an EMBL/GenBank/DDBJ whole genome shotgun (WGS) entry which is preliminary data.</text>
</comment>
<feature type="region of interest" description="Disordered" evidence="1">
    <location>
        <begin position="213"/>
        <end position="236"/>
    </location>
</feature>
<protein>
    <submittedName>
        <fullName evidence="2">Unnamed protein product</fullName>
    </submittedName>
</protein>
<dbReference type="AlphaFoldDB" id="A0A9W7DFL7"/>
<keyword evidence="3" id="KW-1185">Reference proteome</keyword>
<evidence type="ECO:0000313" key="3">
    <source>
        <dbReference type="Proteomes" id="UP001165063"/>
    </source>
</evidence>
<evidence type="ECO:0000313" key="2">
    <source>
        <dbReference type="EMBL" id="GMG31707.1"/>
    </source>
</evidence>
<proteinExistence type="predicted"/>
<accession>A0A9W7DFL7</accession>
<dbReference type="EMBL" id="BSXU01001853">
    <property type="protein sequence ID" value="GMG31707.1"/>
    <property type="molecule type" value="Genomic_DNA"/>
</dbReference>
<evidence type="ECO:0000256" key="1">
    <source>
        <dbReference type="SAM" id="MobiDB-lite"/>
    </source>
</evidence>
<reference evidence="2" key="1">
    <citation type="submission" date="2023-04" db="EMBL/GenBank/DDBJ databases">
        <title>Ambrosiozyma monospora NBRC 1965.</title>
        <authorList>
            <person name="Ichikawa N."/>
            <person name="Sato H."/>
            <person name="Tonouchi N."/>
        </authorList>
    </citation>
    <scope>NUCLEOTIDE SEQUENCE</scope>
    <source>
        <strain evidence="2">NBRC 1965</strain>
    </source>
</reference>